<comment type="catalytic activity">
    <reaction evidence="8">
        <text>[GlcNAc-(1-&gt;4)-Mur2Ac(oyl-L-Ala-gamma-D-Glu-L-Lys-D-Ala-D-Ala)](n)-di-trans,octa-cis-undecaprenyl diphosphate + beta-D-GlcNAc-(1-&gt;4)-Mur2Ac(oyl-L-Ala-gamma-D-Glu-L-Lys-D-Ala-D-Ala)-di-trans,octa-cis-undecaprenyl diphosphate = [GlcNAc-(1-&gt;4)-Mur2Ac(oyl-L-Ala-gamma-D-Glu-L-Lys-D-Ala-D-Ala)](n+1)-di-trans,octa-cis-undecaprenyl diphosphate + di-trans,octa-cis-undecaprenyl diphosphate + H(+)</text>
        <dbReference type="Rhea" id="RHEA:23708"/>
        <dbReference type="Rhea" id="RHEA-COMP:9602"/>
        <dbReference type="Rhea" id="RHEA-COMP:9603"/>
        <dbReference type="ChEBI" id="CHEBI:15378"/>
        <dbReference type="ChEBI" id="CHEBI:58405"/>
        <dbReference type="ChEBI" id="CHEBI:60033"/>
        <dbReference type="ChEBI" id="CHEBI:78435"/>
        <dbReference type="EC" id="2.4.99.28"/>
    </reaction>
</comment>
<dbReference type="Pfam" id="PF03793">
    <property type="entry name" value="PASTA"/>
    <property type="match status" value="2"/>
</dbReference>
<dbReference type="Gene3D" id="3.30.10.20">
    <property type="match status" value="2"/>
</dbReference>
<dbReference type="Proteomes" id="UP001259347">
    <property type="component" value="Unassembled WGS sequence"/>
</dbReference>
<keyword evidence="4" id="KW-0808">Transferase</keyword>
<organism evidence="10 11">
    <name type="scientific">Microbacterium resistens</name>
    <dbReference type="NCBI Taxonomy" id="156977"/>
    <lineage>
        <taxon>Bacteria</taxon>
        <taxon>Bacillati</taxon>
        <taxon>Actinomycetota</taxon>
        <taxon>Actinomycetes</taxon>
        <taxon>Micrococcales</taxon>
        <taxon>Microbacteriaceae</taxon>
        <taxon>Microbacterium</taxon>
    </lineage>
</organism>
<dbReference type="Gene3D" id="1.10.3810.10">
    <property type="entry name" value="Biosynthetic peptidoglycan transglycosylase-like"/>
    <property type="match status" value="1"/>
</dbReference>
<evidence type="ECO:0000256" key="5">
    <source>
        <dbReference type="ARBA" id="ARBA00022801"/>
    </source>
</evidence>
<dbReference type="Gene3D" id="3.40.710.10">
    <property type="entry name" value="DD-peptidase/beta-lactamase superfamily"/>
    <property type="match status" value="1"/>
</dbReference>
<dbReference type="InterPro" id="IPR023346">
    <property type="entry name" value="Lysozyme-like_dom_sf"/>
</dbReference>
<evidence type="ECO:0000256" key="1">
    <source>
        <dbReference type="ARBA" id="ARBA00022645"/>
    </source>
</evidence>
<feature type="domain" description="PASTA" evidence="9">
    <location>
        <begin position="725"/>
        <end position="788"/>
    </location>
</feature>
<dbReference type="SMART" id="SM00740">
    <property type="entry name" value="PASTA"/>
    <property type="match status" value="2"/>
</dbReference>
<reference evidence="10 11" key="1">
    <citation type="submission" date="2023-07" db="EMBL/GenBank/DDBJ databases">
        <title>Sorghum-associated microbial communities from plants grown in Nebraska, USA.</title>
        <authorList>
            <person name="Schachtman D."/>
        </authorList>
    </citation>
    <scope>NUCLEOTIDE SEQUENCE [LARGE SCALE GENOMIC DNA]</scope>
    <source>
        <strain evidence="10 11">2980</strain>
    </source>
</reference>
<evidence type="ECO:0000256" key="4">
    <source>
        <dbReference type="ARBA" id="ARBA00022679"/>
    </source>
</evidence>
<dbReference type="SUPFAM" id="SSF53955">
    <property type="entry name" value="Lysozyme-like"/>
    <property type="match status" value="1"/>
</dbReference>
<dbReference type="InterPro" id="IPR001460">
    <property type="entry name" value="PCN-bd_Tpept"/>
</dbReference>
<evidence type="ECO:0000256" key="7">
    <source>
        <dbReference type="ARBA" id="ARBA00034000"/>
    </source>
</evidence>
<dbReference type="SUPFAM" id="SSF56601">
    <property type="entry name" value="beta-lactamase/transpeptidase-like"/>
    <property type="match status" value="1"/>
</dbReference>
<dbReference type="Pfam" id="PF00912">
    <property type="entry name" value="Transgly"/>
    <property type="match status" value="1"/>
</dbReference>
<keyword evidence="2" id="KW-0645">Protease</keyword>
<comment type="catalytic activity">
    <reaction evidence="7">
        <text>Preferential cleavage: (Ac)2-L-Lys-D-Ala-|-D-Ala. Also transpeptidation of peptidyl-alanyl moieties that are N-acyl substituents of D-alanine.</text>
        <dbReference type="EC" id="3.4.16.4"/>
    </reaction>
</comment>
<gene>
    <name evidence="10" type="ORF">J2Y69_002325</name>
</gene>
<keyword evidence="1 10" id="KW-0121">Carboxypeptidase</keyword>
<evidence type="ECO:0000313" key="11">
    <source>
        <dbReference type="Proteomes" id="UP001259347"/>
    </source>
</evidence>
<protein>
    <submittedName>
        <fullName evidence="10">Membrane peptidoglycan carboxypeptidase</fullName>
    </submittedName>
</protein>
<evidence type="ECO:0000256" key="6">
    <source>
        <dbReference type="ARBA" id="ARBA00023268"/>
    </source>
</evidence>
<name>A0ABU1SDM6_9MICO</name>
<keyword evidence="3" id="KW-0328">Glycosyltransferase</keyword>
<evidence type="ECO:0000256" key="2">
    <source>
        <dbReference type="ARBA" id="ARBA00022670"/>
    </source>
</evidence>
<dbReference type="PANTHER" id="PTHR32282:SF33">
    <property type="entry name" value="PEPTIDOGLYCAN GLYCOSYLTRANSFERASE"/>
    <property type="match status" value="1"/>
</dbReference>
<dbReference type="InterPro" id="IPR012338">
    <property type="entry name" value="Beta-lactam/transpept-like"/>
</dbReference>
<dbReference type="Pfam" id="PF00905">
    <property type="entry name" value="Transpeptidase"/>
    <property type="match status" value="1"/>
</dbReference>
<proteinExistence type="predicted"/>
<keyword evidence="11" id="KW-1185">Reference proteome</keyword>
<evidence type="ECO:0000256" key="8">
    <source>
        <dbReference type="ARBA" id="ARBA00049902"/>
    </source>
</evidence>
<sequence>MPQTKRTLTGVLGGLAGLVGLSAVAGILVTATVTPVFAVAGATAAQSIDLFENLPSNLKVNRPMEPTTIYASAPDGSPVPLARFYDQNRSPVGFDQVAPVMYDALLSSEDKNYYDHGGIDLFGTTKALLDNLRGTSTRGGSSISQQYVKNVLLQECERGVTLDDPERDAKLGTCWDEAASSAGSAGIARKLQEMRYSIQIEKEYSKNDILIGYLNLVNFGGITYGIEAAAQRYFGVSASALSLGQAATLAGLVQNPNSFRIDMPEGSMSDEAGNPINSAADGYSQTLTRRDYVLGRMLTDGKITQEQHDAAAAEPITPNIVAPTQGCAAAGANAYFCQYVKTTLENDPTFGATPEERYDNLLRGGLDVYTSLSLPIQQAGIQAMTEYAPPSIEGLHFGAAGTTIESGTGRVLAMVQNTTFSEDLSLDGQPGYSSLVYAADSEHGSSSGFPVGSSYKIFTLIDWLEKGHSLNESLNGTNRIFNRMTCDGSPLFFGTDIVRNFGGDKGFTGTPMEFTAKSLNSGYFAMAEKLNVCDINRVADRMGVKLGNGGKVTDQNVPFDVLGSKAIAPLDMAAAMGAIGNGGTRCTPHGIDKIIGPDGTERAVPPVTCTQVVDKEVAATAAYALEGVMNGGGTGVRSNPEDGSPVIGKTGSHNDDQTTMVMSTSKTATAVWVGQSLGAEDLANFGYNGVDIPNTRHQIAPALQRAADGIYPGDRFPGPSNNLLRRQMTDLPNVVGMSQEQATHTLENAGFDVSVGGPIDSALAAGVIAAQDPGAGQAPGGAVVTISPSNGQGVPVPDVTGRPPTKAAEDLKAAGFPNVALGTCTAGSGGAGTVTSTAPAAGTVVSKGATISLNYSKQNCP</sequence>
<dbReference type="RefSeq" id="WP_310020789.1">
    <property type="nucleotide sequence ID" value="NZ_JAVDUM010000009.1"/>
</dbReference>
<dbReference type="InterPro" id="IPR050396">
    <property type="entry name" value="Glycosyltr_51/Transpeptidase"/>
</dbReference>
<evidence type="ECO:0000313" key="10">
    <source>
        <dbReference type="EMBL" id="MDR6867721.1"/>
    </source>
</evidence>
<dbReference type="InterPro" id="IPR001264">
    <property type="entry name" value="Glyco_trans_51"/>
</dbReference>
<dbReference type="EMBL" id="JAVDUM010000009">
    <property type="protein sequence ID" value="MDR6867721.1"/>
    <property type="molecule type" value="Genomic_DNA"/>
</dbReference>
<keyword evidence="5" id="KW-0378">Hydrolase</keyword>
<dbReference type="CDD" id="cd06577">
    <property type="entry name" value="PASTA_pknB"/>
    <property type="match status" value="2"/>
</dbReference>
<dbReference type="InterPro" id="IPR005543">
    <property type="entry name" value="PASTA_dom"/>
</dbReference>
<comment type="caution">
    <text evidence="10">The sequence shown here is derived from an EMBL/GenBank/DDBJ whole genome shotgun (WGS) entry which is preliminary data.</text>
</comment>
<dbReference type="GO" id="GO:0004180">
    <property type="term" value="F:carboxypeptidase activity"/>
    <property type="evidence" value="ECO:0007669"/>
    <property type="project" value="UniProtKB-KW"/>
</dbReference>
<dbReference type="PANTHER" id="PTHR32282">
    <property type="entry name" value="BINDING PROTEIN TRANSPEPTIDASE, PUTATIVE-RELATED"/>
    <property type="match status" value="1"/>
</dbReference>
<keyword evidence="6" id="KW-0511">Multifunctional enzyme</keyword>
<feature type="domain" description="PASTA" evidence="9">
    <location>
        <begin position="790"/>
        <end position="857"/>
    </location>
</feature>
<evidence type="ECO:0000256" key="3">
    <source>
        <dbReference type="ARBA" id="ARBA00022676"/>
    </source>
</evidence>
<dbReference type="InterPro" id="IPR036950">
    <property type="entry name" value="PBP_transglycosylase"/>
</dbReference>
<accession>A0ABU1SDM6</accession>
<dbReference type="PROSITE" id="PS51178">
    <property type="entry name" value="PASTA"/>
    <property type="match status" value="2"/>
</dbReference>
<evidence type="ECO:0000259" key="9">
    <source>
        <dbReference type="PROSITE" id="PS51178"/>
    </source>
</evidence>